<dbReference type="AlphaFoldDB" id="A0AAQ3T7N4"/>
<dbReference type="EMBL" id="CP144747">
    <property type="protein sequence ID" value="WVZ66789.1"/>
    <property type="molecule type" value="Genomic_DNA"/>
</dbReference>
<sequence>MNALAKEYRRAPCPVLQFQLHTSGAQRRKKSGSASIRAQIAHRAPDWRLSAPSSGIRPVAVGLPKPGVNVDGGKRPLGALAAGVPPPAMELHAKRNATSEFAEPECCHHHDDGVVSDLLGSTGVVVAVPLKSQVAPVLAFLW</sequence>
<accession>A0AAQ3T7N4</accession>
<dbReference type="Proteomes" id="UP001341281">
    <property type="component" value="Chromosome 03"/>
</dbReference>
<name>A0AAQ3T7N4_PASNO</name>
<gene>
    <name evidence="1" type="ORF">U9M48_015962</name>
</gene>
<evidence type="ECO:0000313" key="1">
    <source>
        <dbReference type="EMBL" id="WVZ66789.1"/>
    </source>
</evidence>
<reference evidence="1 2" key="1">
    <citation type="submission" date="2024-02" db="EMBL/GenBank/DDBJ databases">
        <title>High-quality chromosome-scale genome assembly of Pensacola bahiagrass (Paspalum notatum Flugge var. saurae).</title>
        <authorList>
            <person name="Vega J.M."/>
            <person name="Podio M."/>
            <person name="Orjuela J."/>
            <person name="Siena L.A."/>
            <person name="Pessino S.C."/>
            <person name="Combes M.C."/>
            <person name="Mariac C."/>
            <person name="Albertini E."/>
            <person name="Pupilli F."/>
            <person name="Ortiz J.P.A."/>
            <person name="Leblanc O."/>
        </authorList>
    </citation>
    <scope>NUCLEOTIDE SEQUENCE [LARGE SCALE GENOMIC DNA]</scope>
    <source>
        <strain evidence="1">R1</strain>
        <tissue evidence="1">Leaf</tissue>
    </source>
</reference>
<organism evidence="1 2">
    <name type="scientific">Paspalum notatum var. saurae</name>
    <dbReference type="NCBI Taxonomy" id="547442"/>
    <lineage>
        <taxon>Eukaryota</taxon>
        <taxon>Viridiplantae</taxon>
        <taxon>Streptophyta</taxon>
        <taxon>Embryophyta</taxon>
        <taxon>Tracheophyta</taxon>
        <taxon>Spermatophyta</taxon>
        <taxon>Magnoliopsida</taxon>
        <taxon>Liliopsida</taxon>
        <taxon>Poales</taxon>
        <taxon>Poaceae</taxon>
        <taxon>PACMAD clade</taxon>
        <taxon>Panicoideae</taxon>
        <taxon>Andropogonodae</taxon>
        <taxon>Paspaleae</taxon>
        <taxon>Paspalinae</taxon>
        <taxon>Paspalum</taxon>
    </lineage>
</organism>
<evidence type="ECO:0000313" key="2">
    <source>
        <dbReference type="Proteomes" id="UP001341281"/>
    </source>
</evidence>
<protein>
    <submittedName>
        <fullName evidence="1">Uncharacterized protein</fullName>
    </submittedName>
</protein>
<proteinExistence type="predicted"/>
<keyword evidence="2" id="KW-1185">Reference proteome</keyword>